<keyword evidence="4" id="KW-0147">Chitin-binding</keyword>
<dbReference type="SMART" id="SM00494">
    <property type="entry name" value="ChtBD2"/>
    <property type="match status" value="1"/>
</dbReference>
<gene>
    <name evidence="9" type="ORF">QTG54_012224</name>
</gene>
<evidence type="ECO:0000313" key="9">
    <source>
        <dbReference type="EMBL" id="KAK1737357.1"/>
    </source>
</evidence>
<feature type="region of interest" description="Disordered" evidence="6">
    <location>
        <begin position="1476"/>
        <end position="1509"/>
    </location>
</feature>
<feature type="compositionally biased region" description="Basic residues" evidence="6">
    <location>
        <begin position="60"/>
        <end position="71"/>
    </location>
</feature>
<evidence type="ECO:0000259" key="7">
    <source>
        <dbReference type="PROSITE" id="PS50940"/>
    </source>
</evidence>
<feature type="region of interest" description="Disordered" evidence="6">
    <location>
        <begin position="851"/>
        <end position="873"/>
    </location>
</feature>
<dbReference type="GO" id="GO:0006032">
    <property type="term" value="P:chitin catabolic process"/>
    <property type="evidence" value="ECO:0007669"/>
    <property type="project" value="TreeGrafter"/>
</dbReference>
<feature type="region of interest" description="Disordered" evidence="6">
    <location>
        <begin position="180"/>
        <end position="241"/>
    </location>
</feature>
<dbReference type="SUPFAM" id="SSF53955">
    <property type="entry name" value="Lysozyme-like"/>
    <property type="match status" value="1"/>
</dbReference>
<evidence type="ECO:0000256" key="5">
    <source>
        <dbReference type="ARBA" id="ARBA00022729"/>
    </source>
</evidence>
<dbReference type="EMBL" id="JATAAI010000026">
    <property type="protein sequence ID" value="KAK1737357.1"/>
    <property type="molecule type" value="Genomic_DNA"/>
</dbReference>
<dbReference type="GO" id="GO:0005975">
    <property type="term" value="P:carbohydrate metabolic process"/>
    <property type="evidence" value="ECO:0007669"/>
    <property type="project" value="InterPro"/>
</dbReference>
<accession>A0AAD8Y0W4</accession>
<dbReference type="Pfam" id="PF24517">
    <property type="entry name" value="CBM96"/>
    <property type="match status" value="2"/>
</dbReference>
<dbReference type="Pfam" id="PF00704">
    <property type="entry name" value="Glyco_hydro_18"/>
    <property type="match status" value="1"/>
</dbReference>
<dbReference type="InterPro" id="IPR002557">
    <property type="entry name" value="Chitin-bd_dom"/>
</dbReference>
<feature type="region of interest" description="Disordered" evidence="6">
    <location>
        <begin position="37"/>
        <end position="71"/>
    </location>
</feature>
<dbReference type="Proteomes" id="UP001224775">
    <property type="component" value="Unassembled WGS sequence"/>
</dbReference>
<dbReference type="GO" id="GO:0005576">
    <property type="term" value="C:extracellular region"/>
    <property type="evidence" value="ECO:0007669"/>
    <property type="project" value="UniProtKB-SubCell"/>
</dbReference>
<feature type="compositionally biased region" description="Basic and acidic residues" evidence="6">
    <location>
        <begin position="1"/>
        <end position="11"/>
    </location>
</feature>
<name>A0AAD8Y0W4_9STRA</name>
<dbReference type="SUPFAM" id="SSF51445">
    <property type="entry name" value="(Trans)glycosidases"/>
    <property type="match status" value="1"/>
</dbReference>
<evidence type="ECO:0000256" key="6">
    <source>
        <dbReference type="SAM" id="MobiDB-lite"/>
    </source>
</evidence>
<feature type="region of interest" description="Disordered" evidence="6">
    <location>
        <begin position="307"/>
        <end position="333"/>
    </location>
</feature>
<dbReference type="Pfam" id="PF01607">
    <property type="entry name" value="CBM_14"/>
    <property type="match status" value="1"/>
</dbReference>
<comment type="subcellular location">
    <subcellularLocation>
        <location evidence="1">Secreted</location>
    </subcellularLocation>
</comment>
<dbReference type="InterPro" id="IPR050314">
    <property type="entry name" value="Glycosyl_Hydrlase_18"/>
</dbReference>
<dbReference type="GO" id="GO:0008061">
    <property type="term" value="F:chitin binding"/>
    <property type="evidence" value="ECO:0007669"/>
    <property type="project" value="UniProtKB-KW"/>
</dbReference>
<keyword evidence="9" id="KW-0326">Glycosidase</keyword>
<dbReference type="Gene3D" id="2.170.140.10">
    <property type="entry name" value="Chitin binding domain"/>
    <property type="match status" value="1"/>
</dbReference>
<proteinExistence type="inferred from homology"/>
<feature type="domain" description="Chitin-binding type-2" evidence="7">
    <location>
        <begin position="120"/>
        <end position="178"/>
    </location>
</feature>
<comment type="caution">
    <text evidence="9">The sequence shown here is derived from an EMBL/GenBank/DDBJ whole genome shotgun (WGS) entry which is preliminary data.</text>
</comment>
<dbReference type="InterPro" id="IPR023346">
    <property type="entry name" value="Lysozyme-like_dom_sf"/>
</dbReference>
<feature type="compositionally biased region" description="Low complexity" evidence="6">
    <location>
        <begin position="231"/>
        <end position="241"/>
    </location>
</feature>
<dbReference type="PANTHER" id="PTHR11177:SF317">
    <property type="entry name" value="CHITINASE 12-RELATED"/>
    <property type="match status" value="1"/>
</dbReference>
<evidence type="ECO:0000313" key="10">
    <source>
        <dbReference type="Proteomes" id="UP001224775"/>
    </source>
</evidence>
<evidence type="ECO:0000256" key="1">
    <source>
        <dbReference type="ARBA" id="ARBA00004613"/>
    </source>
</evidence>
<dbReference type="InterPro" id="IPR036508">
    <property type="entry name" value="Chitin-bd_dom_sf"/>
</dbReference>
<feature type="compositionally biased region" description="Low complexity" evidence="6">
    <location>
        <begin position="199"/>
        <end position="216"/>
    </location>
</feature>
<dbReference type="GO" id="GO:0008843">
    <property type="term" value="F:endochitinase activity"/>
    <property type="evidence" value="ECO:0007669"/>
    <property type="project" value="UniProtKB-EC"/>
</dbReference>
<dbReference type="InterPro" id="IPR001223">
    <property type="entry name" value="Glyco_hydro18_cat"/>
</dbReference>
<dbReference type="SMART" id="SM00636">
    <property type="entry name" value="Glyco_18"/>
    <property type="match status" value="1"/>
</dbReference>
<dbReference type="PROSITE" id="PS50940">
    <property type="entry name" value="CHIT_BIND_II"/>
    <property type="match status" value="1"/>
</dbReference>
<reference evidence="9" key="1">
    <citation type="submission" date="2023-06" db="EMBL/GenBank/DDBJ databases">
        <title>Survivors Of The Sea: Transcriptome response of Skeletonema marinoi to long-term dormancy.</title>
        <authorList>
            <person name="Pinder M.I.M."/>
            <person name="Kourtchenko O."/>
            <person name="Robertson E.K."/>
            <person name="Larsson T."/>
            <person name="Maumus F."/>
            <person name="Osuna-Cruz C.M."/>
            <person name="Vancaester E."/>
            <person name="Stenow R."/>
            <person name="Vandepoele K."/>
            <person name="Ploug H."/>
            <person name="Bruchert V."/>
            <person name="Godhe A."/>
            <person name="Topel M."/>
        </authorList>
    </citation>
    <scope>NUCLEOTIDE SEQUENCE</scope>
    <source>
        <strain evidence="9">R05AC</strain>
    </source>
</reference>
<comment type="similarity">
    <text evidence="2">Belongs to the glycosyl hydrolase 18 family. Chitinase class II subfamily.</text>
</comment>
<dbReference type="Gene3D" id="3.10.50.10">
    <property type="match status" value="1"/>
</dbReference>
<evidence type="ECO:0000256" key="2">
    <source>
        <dbReference type="ARBA" id="ARBA00009121"/>
    </source>
</evidence>
<dbReference type="Gene3D" id="3.30.20.10">
    <property type="entry name" value="Endochitinase, domain 2"/>
    <property type="match status" value="1"/>
</dbReference>
<dbReference type="CDD" id="cd00325">
    <property type="entry name" value="chitinase_GH19"/>
    <property type="match status" value="1"/>
</dbReference>
<evidence type="ECO:0000256" key="4">
    <source>
        <dbReference type="ARBA" id="ARBA00022669"/>
    </source>
</evidence>
<dbReference type="Gene3D" id="3.20.20.80">
    <property type="entry name" value="Glycosidases"/>
    <property type="match status" value="1"/>
</dbReference>
<keyword evidence="5" id="KW-0732">Signal</keyword>
<keyword evidence="3" id="KW-0964">Secreted</keyword>
<sequence length="1963" mass="214820">MTTQHPKEQSHNHHHHHQRRLWQRIVLTTSLLSASAASASSSSSKGSNTNSSSSRTSQHNLHRPTQHPHHHRSLAVNPNLINYSPHGGHSSSATTAEINGYTQTELSKISQQTYGAPHTWTQCPKSYTGYRASYNCKSYIYCSNGKMKEEGYVGCQEGLIFDNLGGMCVWEDEVGCHPDAALDGDGDSSDEGGATTVQTTDNGSSTTTNSDDGSNTYSKKMKSVTQNPRFSGPTSTSESSLSSSYYQDWGGYWHNGKWIDDTDGTALSNNNDEGGGGGGVWDNVEILSWSKEDVTNFPLPQLQPYDLAQQQQQQHTTTTTTSETLPRDFISQEGWSSTSRSTKKVIGYYTNWQWYSNQERPAPVNMQFTKVDRVNFAFFQMSEGGEVWGTDTWADSGILFGPRNWNVEVPEDTGYAPQFNNNNGFNDKQGAEWNYVGDKYVHIGENIYCHRNTPSGPRDCNGHFYDKGLIGRAHSQGAEVYISIGGWSSSSVFPVLAASGQARRTFAKNCVGLIREYGVDGIDIVWEFPGYTPNGGTGDDAKNFVLLLKDVRSALDAYQQVAFPNNEKTFGLTAALPCVPEMIAYQDIAGLNEVLTELSLKTFDFHGEWNDKVGVNSPLFDQPPEKFESAGMSVHGCTERWVQGGADKSKINIGVPFYGRTYLGADRLYGPHGGADTGHWKEHGGAPQYHEILDNLLEMISLRDDGTKTQYAYFAEDRGLVSFDDNQSICDKVEYSIENEYHGLSVWDLSGDLTETYSTPLLDMINLKLDNGIKLDCELFRAETRDKNGEVVAPPDVKPNLWYANWIVGACLNDGMQSIYTQEEHLYRRKEECCAYKFENDFEDCVKIASAEEESREESNRMSSPEETTTEEVKTPNVLAPDMTPDMFTQSSATRSTLAAESEPPKTWCQGGCKVDGQQCVGNQNHPQTIDDAECKKCSLGQTFWPCDVDGLCFCWDPSTPRIPPAPSSGKAQLSNERPCDYFSEEKFNQLAPTAQHPYTYQGLCDAIDDYNDGHAEKAFMMGTEEERKSEFAAFLGHTLHESDEWRAGREYLICADNKIVDGEVYCKPCDSESFDWETFKCNGVGLVGDGLTYNGYCNYVIEPPLACACEELQSEPAPLDGYIPANKTSWNYNYRSASDALTGDSSTFCENPDLIATTPKYAWGAGVFFWMENLKEETTCHIEALKNHDFGGTLNNINGGLECPAYHGGWHGEAIKLRINRYCKSSRALGLESILTFDGCKGLADSFAECLGDGTCQECKHFSNGVPPPTKTDPVEVETDPMVVLATTQEVVTPNPTPPPVAEPTPPPVSEEVTYQTATSCPSGLQHLDGYENCCVPEPAYHGDGACDPDAPYNTEECGYDGGDCCKGSCKLDSTYGCGAESFGYGPFGYFCQDPEYADEFIDSDECTVSDKTRVGDGRCDAGIEVYNTAACNWDGGDCCEQTCDERYAHFDCGDPAYPFDCQNPDLDTVATTTTTTATTTSTTTTSTTTTTTTAASTTASTTTTTKASGSTAASSTATFVVEVTDDASISKSYPDANFGLDTSFMVKGLSSGPNAIDSIMKFTIPPSDGASSASAVLRVFSLVDAASGGIFHLAPDPTWDDWQESSVTWNTAPDWEDRIINIGAVAKDQWYTVDISEAITSMYGAGGQLTIRIRSRDPGVASYSSLQGTHPPQILMAYGSTDVIANADPITTASIAASSQLPPDSKVYFPSDDASIVQDQPDENYGLETELRIDQDTGVFDVLIRFDTSNMNINSVSSATLRLYCIDGSTSGGIFTTSTPNWDEESVTWSNAPTSYDIEVLGSLGNVYAGEWYELDISKVFAKPPNSLTKALSIRISSESWNRAIYSSKEGSNPPQLLLQFSEDQSNTQTPTSQCEEDVKICPDGSFLPRVASINCEFEACPQYDPSSGSGLYYPIWGPGGSITCVDSTPPTWALGAYLKNSRRECCKTYSSLNVAKCLRT</sequence>
<keyword evidence="10" id="KW-1185">Reference proteome</keyword>
<dbReference type="PROSITE" id="PS51910">
    <property type="entry name" value="GH18_2"/>
    <property type="match status" value="1"/>
</dbReference>
<feature type="compositionally biased region" description="Pro residues" evidence="6">
    <location>
        <begin position="1296"/>
        <end position="1310"/>
    </location>
</feature>
<feature type="domain" description="GH18" evidence="8">
    <location>
        <begin position="343"/>
        <end position="772"/>
    </location>
</feature>
<dbReference type="PANTHER" id="PTHR11177">
    <property type="entry name" value="CHITINASE"/>
    <property type="match status" value="1"/>
</dbReference>
<dbReference type="NCBIfam" id="NF033679">
    <property type="entry name" value="DNRLRE_dom"/>
    <property type="match status" value="2"/>
</dbReference>
<dbReference type="InterPro" id="IPR055372">
    <property type="entry name" value="CBM96"/>
</dbReference>
<dbReference type="SUPFAM" id="SSF57625">
    <property type="entry name" value="Invertebrate chitin-binding proteins"/>
    <property type="match status" value="1"/>
</dbReference>
<dbReference type="EC" id="3.2.1.14" evidence="9"/>
<protein>
    <submittedName>
        <fullName evidence="9">Chitinase</fullName>
        <ecNumber evidence="9">3.2.1.14</ecNumber>
    </submittedName>
</protein>
<dbReference type="InterPro" id="IPR011583">
    <property type="entry name" value="Chitinase_II/V-like_cat"/>
</dbReference>
<feature type="region of interest" description="Disordered" evidence="6">
    <location>
        <begin position="1292"/>
        <end position="1311"/>
    </location>
</feature>
<organism evidence="9 10">
    <name type="scientific">Skeletonema marinoi</name>
    <dbReference type="NCBI Taxonomy" id="267567"/>
    <lineage>
        <taxon>Eukaryota</taxon>
        <taxon>Sar</taxon>
        <taxon>Stramenopiles</taxon>
        <taxon>Ochrophyta</taxon>
        <taxon>Bacillariophyta</taxon>
        <taxon>Coscinodiscophyceae</taxon>
        <taxon>Thalassiosirophycidae</taxon>
        <taxon>Thalassiosirales</taxon>
        <taxon>Skeletonemataceae</taxon>
        <taxon>Skeletonema</taxon>
        <taxon>Skeletonema marinoi-dohrnii complex</taxon>
    </lineage>
</organism>
<dbReference type="InterPro" id="IPR029070">
    <property type="entry name" value="Chitinase_insertion_sf"/>
</dbReference>
<evidence type="ECO:0000259" key="8">
    <source>
        <dbReference type="PROSITE" id="PS51910"/>
    </source>
</evidence>
<feature type="compositionally biased region" description="Low complexity" evidence="6">
    <location>
        <begin position="309"/>
        <end position="321"/>
    </location>
</feature>
<keyword evidence="9" id="KW-0378">Hydrolase</keyword>
<evidence type="ECO:0000256" key="3">
    <source>
        <dbReference type="ARBA" id="ARBA00022525"/>
    </source>
</evidence>
<dbReference type="InterPro" id="IPR017853">
    <property type="entry name" value="GH"/>
</dbReference>
<feature type="compositionally biased region" description="Low complexity" evidence="6">
    <location>
        <begin position="37"/>
        <end position="57"/>
    </location>
</feature>
<feature type="region of interest" description="Disordered" evidence="6">
    <location>
        <begin position="1"/>
        <end position="20"/>
    </location>
</feature>
<dbReference type="Gene3D" id="1.10.530.10">
    <property type="match status" value="1"/>
</dbReference>